<gene>
    <name evidence="2" type="ORF">GOBAR_AA34115</name>
</gene>
<dbReference type="Proteomes" id="UP000239757">
    <property type="component" value="Unassembled WGS sequence"/>
</dbReference>
<dbReference type="AlphaFoldDB" id="A0A2P5W667"/>
<evidence type="ECO:0000313" key="2">
    <source>
        <dbReference type="EMBL" id="PPR86573.1"/>
    </source>
</evidence>
<sequence>MDVENDTKKNDGDRTNDDRNTKYVCLKGNDGEDGIEVAVDPSLEAKFSWKYRYGAPVFSKNMATTVDVKLFRRNIRQYGHMKYLCLTPVIDLRKPDEKEVLLEITPTDEKTMKEAAAFRPFKALSYLTIEKGVIDSSKDGNAPAKFQNGEFLESIPRGKFKRKKKIDIGLVGPSIETIKRRDHMKVVGAGEENGVKLMEESGPSKKVGEASFWVSGERVGIESRPSLENVGLGSVA</sequence>
<feature type="region of interest" description="Disordered" evidence="1">
    <location>
        <begin position="1"/>
        <end position="21"/>
    </location>
</feature>
<protein>
    <submittedName>
        <fullName evidence="2">Uncharacterized protein</fullName>
    </submittedName>
</protein>
<evidence type="ECO:0000256" key="1">
    <source>
        <dbReference type="SAM" id="MobiDB-lite"/>
    </source>
</evidence>
<name>A0A2P5W667_GOSBA</name>
<dbReference type="EMBL" id="KZ668936">
    <property type="protein sequence ID" value="PPR86573.1"/>
    <property type="molecule type" value="Genomic_DNA"/>
</dbReference>
<proteinExistence type="predicted"/>
<evidence type="ECO:0000313" key="3">
    <source>
        <dbReference type="Proteomes" id="UP000239757"/>
    </source>
</evidence>
<organism evidence="2 3">
    <name type="scientific">Gossypium barbadense</name>
    <name type="common">Sea Island cotton</name>
    <name type="synonym">Hibiscus barbadensis</name>
    <dbReference type="NCBI Taxonomy" id="3634"/>
    <lineage>
        <taxon>Eukaryota</taxon>
        <taxon>Viridiplantae</taxon>
        <taxon>Streptophyta</taxon>
        <taxon>Embryophyta</taxon>
        <taxon>Tracheophyta</taxon>
        <taxon>Spermatophyta</taxon>
        <taxon>Magnoliopsida</taxon>
        <taxon>eudicotyledons</taxon>
        <taxon>Gunneridae</taxon>
        <taxon>Pentapetalae</taxon>
        <taxon>rosids</taxon>
        <taxon>malvids</taxon>
        <taxon>Malvales</taxon>
        <taxon>Malvaceae</taxon>
        <taxon>Malvoideae</taxon>
        <taxon>Gossypium</taxon>
    </lineage>
</organism>
<accession>A0A2P5W667</accession>
<reference evidence="2 3" key="1">
    <citation type="submission" date="2015-01" db="EMBL/GenBank/DDBJ databases">
        <title>Genome of allotetraploid Gossypium barbadense reveals genomic plasticity and fiber elongation in cotton evolution.</title>
        <authorList>
            <person name="Chen X."/>
            <person name="Liu X."/>
            <person name="Zhao B."/>
            <person name="Zheng H."/>
            <person name="Hu Y."/>
            <person name="Lu G."/>
            <person name="Yang C."/>
            <person name="Chen J."/>
            <person name="Shan C."/>
            <person name="Zhang L."/>
            <person name="Zhou Y."/>
            <person name="Wang L."/>
            <person name="Guo W."/>
            <person name="Bai Y."/>
            <person name="Ruan J."/>
            <person name="Shangguan X."/>
            <person name="Mao Y."/>
            <person name="Jiang J."/>
            <person name="Zhu Y."/>
            <person name="Lei J."/>
            <person name="Kang H."/>
            <person name="Chen S."/>
            <person name="He X."/>
            <person name="Wang R."/>
            <person name="Wang Y."/>
            <person name="Chen J."/>
            <person name="Wang L."/>
            <person name="Yu S."/>
            <person name="Wang B."/>
            <person name="Wei J."/>
            <person name="Song S."/>
            <person name="Lu X."/>
            <person name="Gao Z."/>
            <person name="Gu W."/>
            <person name="Deng X."/>
            <person name="Ma D."/>
            <person name="Wang S."/>
            <person name="Liang W."/>
            <person name="Fang L."/>
            <person name="Cai C."/>
            <person name="Zhu X."/>
            <person name="Zhou B."/>
            <person name="Zhang Y."/>
            <person name="Chen Z."/>
            <person name="Xu S."/>
            <person name="Zhu R."/>
            <person name="Wang S."/>
            <person name="Zhang T."/>
            <person name="Zhao G."/>
        </authorList>
    </citation>
    <scope>NUCLEOTIDE SEQUENCE [LARGE SCALE GENOMIC DNA]</scope>
    <source>
        <strain evidence="3">cv. Xinhai21</strain>
        <tissue evidence="2">Leaf</tissue>
    </source>
</reference>